<dbReference type="GO" id="GO:0006313">
    <property type="term" value="P:DNA transposition"/>
    <property type="evidence" value="ECO:0007669"/>
    <property type="project" value="InterPro"/>
</dbReference>
<name>A0A2T4U058_9BACT</name>
<dbReference type="PANTHER" id="PTHR36966">
    <property type="entry name" value="REP-ASSOCIATED TYROSINE TRANSPOSASE"/>
    <property type="match status" value="1"/>
</dbReference>
<organism evidence="2 3">
    <name type="scientific">Candidatus Methylomirabilis limnetica</name>
    <dbReference type="NCBI Taxonomy" id="2033718"/>
    <lineage>
        <taxon>Bacteria</taxon>
        <taxon>Candidatus Methylomirabilota</taxon>
        <taxon>Candidatus Methylomirabilia</taxon>
        <taxon>Candidatus Methylomirabilales</taxon>
        <taxon>Candidatus Methylomirabilaceae</taxon>
        <taxon>Candidatus Methylomirabilis</taxon>
    </lineage>
</organism>
<dbReference type="SUPFAM" id="SSF143422">
    <property type="entry name" value="Transposase IS200-like"/>
    <property type="match status" value="1"/>
</dbReference>
<dbReference type="InterPro" id="IPR036515">
    <property type="entry name" value="Transposase_17_sf"/>
</dbReference>
<reference evidence="3" key="2">
    <citation type="journal article" date="2018" name="Environ. Microbiol.">
        <title>Bloom of a denitrifying methanotroph, 'Candidatus Methylomirabilis limnetica', in a deep stratified lake.</title>
        <authorList>
            <person name="Graf J.S."/>
            <person name="Mayr M.J."/>
            <person name="Marchant H.K."/>
            <person name="Tienken D."/>
            <person name="Hach P.F."/>
            <person name="Brand A."/>
            <person name="Schubert C.J."/>
            <person name="Kuypers M.M."/>
            <person name="Milucka J."/>
        </authorList>
    </citation>
    <scope>NUCLEOTIDE SEQUENCE [LARGE SCALE GENOMIC DNA]</scope>
    <source>
        <strain evidence="3">Zug</strain>
    </source>
</reference>
<dbReference type="AlphaFoldDB" id="A0A2T4U058"/>
<proteinExistence type="predicted"/>
<comment type="caution">
    <text evidence="2">The sequence shown here is derived from an EMBL/GenBank/DDBJ whole genome shotgun (WGS) entry which is preliminary data.</text>
</comment>
<sequence>MSRASNGPKGAASSAPTNHRRSLRLQGFDYSKEDAYFVTVCTQNRECLFGDVVDGAMHLNDAGRLVQAVWDGLSQRFPTIELDAFVVMPNHIHGIITVGAPLVGAQEGIPDDRATTRVAPTVGSIVGAFKSITTNEYIRGVTTGFWPPFLGRLWQRNYYEHVIRSEESLNRIQEYIATNPFRWELDRENPARQGEDEFDRWLATFKSRPPSQCHC</sequence>
<reference evidence="2 3" key="1">
    <citation type="submission" date="2017-09" db="EMBL/GenBank/DDBJ databases">
        <title>Bloom of a denitrifying methanotroph, Candidatus Methylomirabilis limnetica, in a deep stratified lake.</title>
        <authorList>
            <person name="Graf J.S."/>
            <person name="Marchant H.K."/>
            <person name="Tienken D."/>
            <person name="Hach P.F."/>
            <person name="Brand A."/>
            <person name="Schubert C.J."/>
            <person name="Kuypers M.M."/>
            <person name="Milucka J."/>
        </authorList>
    </citation>
    <scope>NUCLEOTIDE SEQUENCE [LARGE SCALE GENOMIC DNA]</scope>
    <source>
        <strain evidence="2 3">Zug</strain>
    </source>
</reference>
<evidence type="ECO:0000259" key="1">
    <source>
        <dbReference type="SMART" id="SM01321"/>
    </source>
</evidence>
<dbReference type="InterPro" id="IPR002686">
    <property type="entry name" value="Transposase_17"/>
</dbReference>
<accession>A0A2T4U058</accession>
<dbReference type="RefSeq" id="WP_107561378.1">
    <property type="nucleotide sequence ID" value="NZ_NVQC01000013.1"/>
</dbReference>
<dbReference type="PANTHER" id="PTHR36966:SF1">
    <property type="entry name" value="REP-ASSOCIATED TYROSINE TRANSPOSASE"/>
    <property type="match status" value="1"/>
</dbReference>
<dbReference type="SMART" id="SM01321">
    <property type="entry name" value="Y1_Tnp"/>
    <property type="match status" value="1"/>
</dbReference>
<gene>
    <name evidence="2" type="ORF">CLG94_02805</name>
</gene>
<dbReference type="Gene3D" id="3.30.70.1290">
    <property type="entry name" value="Transposase IS200-like"/>
    <property type="match status" value="1"/>
</dbReference>
<evidence type="ECO:0000313" key="2">
    <source>
        <dbReference type="EMBL" id="PTL36760.1"/>
    </source>
</evidence>
<dbReference type="EMBL" id="NVQC01000013">
    <property type="protein sequence ID" value="PTL36760.1"/>
    <property type="molecule type" value="Genomic_DNA"/>
</dbReference>
<dbReference type="GO" id="GO:0043565">
    <property type="term" value="F:sequence-specific DNA binding"/>
    <property type="evidence" value="ECO:0007669"/>
    <property type="project" value="TreeGrafter"/>
</dbReference>
<dbReference type="InterPro" id="IPR052715">
    <property type="entry name" value="RAYT_transposase"/>
</dbReference>
<dbReference type="GO" id="GO:0004803">
    <property type="term" value="F:transposase activity"/>
    <property type="evidence" value="ECO:0007669"/>
    <property type="project" value="InterPro"/>
</dbReference>
<keyword evidence="3" id="KW-1185">Reference proteome</keyword>
<feature type="domain" description="Transposase IS200-like" evidence="1">
    <location>
        <begin position="32"/>
        <end position="179"/>
    </location>
</feature>
<protein>
    <submittedName>
        <fullName evidence="2">Transposase</fullName>
    </submittedName>
</protein>
<evidence type="ECO:0000313" key="3">
    <source>
        <dbReference type="Proteomes" id="UP000241436"/>
    </source>
</evidence>
<dbReference type="OrthoDB" id="9794403at2"/>
<dbReference type="Proteomes" id="UP000241436">
    <property type="component" value="Unassembled WGS sequence"/>
</dbReference>